<reference evidence="1 2" key="1">
    <citation type="submission" date="2018-06" db="EMBL/GenBank/DDBJ databases">
        <title>Genomic Encyclopedia of Type Strains, Phase IV (KMG-IV): sequencing the most valuable type-strain genomes for metagenomic binning, comparative biology and taxonomic classification.</title>
        <authorList>
            <person name="Goeker M."/>
        </authorList>
    </citation>
    <scope>NUCLEOTIDE SEQUENCE [LARGE SCALE GENOMIC DNA]</scope>
    <source>
        <strain evidence="1 2">DSM 45479</strain>
    </source>
</reference>
<dbReference type="RefSeq" id="WP_112231821.1">
    <property type="nucleotide sequence ID" value="NZ_QLTT01000014.1"/>
</dbReference>
<organism evidence="1 2">
    <name type="scientific">Lentzea atacamensis</name>
    <dbReference type="NCBI Taxonomy" id="531938"/>
    <lineage>
        <taxon>Bacteria</taxon>
        <taxon>Bacillati</taxon>
        <taxon>Actinomycetota</taxon>
        <taxon>Actinomycetes</taxon>
        <taxon>Pseudonocardiales</taxon>
        <taxon>Pseudonocardiaceae</taxon>
        <taxon>Lentzea</taxon>
    </lineage>
</organism>
<proteinExistence type="predicted"/>
<evidence type="ECO:0000313" key="2">
    <source>
        <dbReference type="Proteomes" id="UP000248714"/>
    </source>
</evidence>
<dbReference type="InterPro" id="IPR039498">
    <property type="entry name" value="NTP_transf_5"/>
</dbReference>
<comment type="caution">
    <text evidence="1">The sequence shown here is derived from an EMBL/GenBank/DDBJ whole genome shotgun (WGS) entry which is preliminary data.</text>
</comment>
<dbReference type="EMBL" id="QLTT01000014">
    <property type="protein sequence ID" value="RAS59424.1"/>
    <property type="molecule type" value="Genomic_DNA"/>
</dbReference>
<dbReference type="Gene3D" id="3.30.460.40">
    <property type="match status" value="1"/>
</dbReference>
<sequence length="283" mass="30225">MTVRHTTDFDPDAPGWAVLRALCSLPGPHPDLTAALSGGAALGEALAACVLSKTLCLLAGHYRVYPVSTVPRALAAFLTRTLRANQHKHRLYRREAAALTSALREERARVAVLGGIATDLTVHSGLGVREFGDLDLLLDRDHHDAAAAVLTAFGYQPGTGGSTWTRATGDPVTTLFVVDLHTTERSGLSDTALDRITTAVVPEQELVMPVLAPGDALAASLHRLSHGDRLRWPVVADALRQHHTLPATAPHPVSLDATAADAWTWLRTGWPDLPAYPRAGAQR</sequence>
<keyword evidence="2" id="KW-1185">Reference proteome</keyword>
<protein>
    <submittedName>
        <fullName evidence="1">Nucleotidyltransferase-like protein</fullName>
    </submittedName>
</protein>
<dbReference type="Pfam" id="PF14907">
    <property type="entry name" value="NTP_transf_5"/>
    <property type="match status" value="1"/>
</dbReference>
<dbReference type="Proteomes" id="UP000248714">
    <property type="component" value="Unassembled WGS sequence"/>
</dbReference>
<accession>A0ABX9DVU9</accession>
<evidence type="ECO:0000313" key="1">
    <source>
        <dbReference type="EMBL" id="RAS59424.1"/>
    </source>
</evidence>
<name>A0ABX9DVU9_9PSEU</name>
<gene>
    <name evidence="1" type="ORF">C8D87_11436</name>
</gene>